<keyword evidence="4" id="KW-1185">Reference proteome</keyword>
<reference evidence="3 4" key="1">
    <citation type="submission" date="2017-08" db="EMBL/GenBank/DDBJ databases">
        <title>Genome sequence of Streptomyces albireticuli NRRL B-1670.</title>
        <authorList>
            <person name="Graham D.E."/>
            <person name="Mahan K.M."/>
            <person name="Klingeman D.M."/>
            <person name="Hettich R.L."/>
            <person name="Parry R.J."/>
            <person name="Spain J.C."/>
        </authorList>
    </citation>
    <scope>NUCLEOTIDE SEQUENCE [LARGE SCALE GENOMIC DNA]</scope>
    <source>
        <strain evidence="3 4">NRRL B-1670</strain>
    </source>
</reference>
<dbReference type="AlphaFoldDB" id="A0A2A2D0X2"/>
<name>A0A2A2D0X2_9ACTN</name>
<proteinExistence type="predicted"/>
<evidence type="ECO:0000313" key="4">
    <source>
        <dbReference type="Proteomes" id="UP000218944"/>
    </source>
</evidence>
<dbReference type="EMBL" id="NSJV01000600">
    <property type="protein sequence ID" value="PAU44990.1"/>
    <property type="molecule type" value="Genomic_DNA"/>
</dbReference>
<accession>A0A2A2D0X2</accession>
<gene>
    <name evidence="3" type="ORF">CK936_31930</name>
</gene>
<feature type="signal peptide" evidence="2">
    <location>
        <begin position="1"/>
        <end position="20"/>
    </location>
</feature>
<feature type="region of interest" description="Disordered" evidence="1">
    <location>
        <begin position="51"/>
        <end position="71"/>
    </location>
</feature>
<dbReference type="Proteomes" id="UP000218944">
    <property type="component" value="Unassembled WGS sequence"/>
</dbReference>
<keyword evidence="2" id="KW-0732">Signal</keyword>
<evidence type="ECO:0000256" key="1">
    <source>
        <dbReference type="SAM" id="MobiDB-lite"/>
    </source>
</evidence>
<dbReference type="RefSeq" id="WP_095584429.1">
    <property type="nucleotide sequence ID" value="NZ_JAJQQS010000028.1"/>
</dbReference>
<organism evidence="3 4">
    <name type="scientific">Streptomyces albireticuli</name>
    <dbReference type="NCBI Taxonomy" id="1940"/>
    <lineage>
        <taxon>Bacteria</taxon>
        <taxon>Bacillati</taxon>
        <taxon>Actinomycetota</taxon>
        <taxon>Actinomycetes</taxon>
        <taxon>Kitasatosporales</taxon>
        <taxon>Streptomycetaceae</taxon>
        <taxon>Streptomyces</taxon>
    </lineage>
</organism>
<feature type="chain" id="PRO_5038446020" evidence="2">
    <location>
        <begin position="21"/>
        <end position="71"/>
    </location>
</feature>
<protein>
    <submittedName>
        <fullName evidence="3">Uncharacterized protein</fullName>
    </submittedName>
</protein>
<evidence type="ECO:0000313" key="3">
    <source>
        <dbReference type="EMBL" id="PAU44990.1"/>
    </source>
</evidence>
<comment type="caution">
    <text evidence="3">The sequence shown here is derived from an EMBL/GenBank/DDBJ whole genome shotgun (WGS) entry which is preliminary data.</text>
</comment>
<sequence length="71" mass="6852">MQKILRYARVPVAVSTAVGAAALAAALSGPAGPGIDWPGPGRSTVAIDWPVAGSGQPGQSGPAVVHPPATA</sequence>
<evidence type="ECO:0000256" key="2">
    <source>
        <dbReference type="SAM" id="SignalP"/>
    </source>
</evidence>